<proteinExistence type="predicted"/>
<dbReference type="EMBL" id="CCYD01000610">
    <property type="protein sequence ID" value="CEG41890.1"/>
    <property type="molecule type" value="Genomic_DNA"/>
</dbReference>
<organism evidence="1 2">
    <name type="scientific">Plasmopara halstedii</name>
    <name type="common">Downy mildew of sunflower</name>
    <dbReference type="NCBI Taxonomy" id="4781"/>
    <lineage>
        <taxon>Eukaryota</taxon>
        <taxon>Sar</taxon>
        <taxon>Stramenopiles</taxon>
        <taxon>Oomycota</taxon>
        <taxon>Peronosporomycetes</taxon>
        <taxon>Peronosporales</taxon>
        <taxon>Peronosporaceae</taxon>
        <taxon>Plasmopara</taxon>
    </lineage>
</organism>
<evidence type="ECO:0000313" key="1">
    <source>
        <dbReference type="EMBL" id="CEG41890.1"/>
    </source>
</evidence>
<keyword evidence="2" id="KW-1185">Reference proteome</keyword>
<protein>
    <submittedName>
        <fullName evidence="1">Uncharacterized protein</fullName>
    </submittedName>
</protein>
<accession>A0A0P1ALM3</accession>
<dbReference type="Proteomes" id="UP000054928">
    <property type="component" value="Unassembled WGS sequence"/>
</dbReference>
<dbReference type="GeneID" id="36407259"/>
<dbReference type="RefSeq" id="XP_024578259.1">
    <property type="nucleotide sequence ID" value="XM_024727709.1"/>
</dbReference>
<dbReference type="AlphaFoldDB" id="A0A0P1ALM3"/>
<sequence length="99" mass="10923">MFKVSSPDAEDGLVNDTGNTYFPMDEPFNEPSSLKNLTSFIDMEHAQIKRIARTQIGGRKKGIIAFLASNSDGSEMRICCWIDEGSKEKNHFMSSGSAS</sequence>
<name>A0A0P1ALM3_PLAHL</name>
<evidence type="ECO:0000313" key="2">
    <source>
        <dbReference type="Proteomes" id="UP000054928"/>
    </source>
</evidence>
<reference evidence="2" key="1">
    <citation type="submission" date="2014-09" db="EMBL/GenBank/DDBJ databases">
        <authorList>
            <person name="Sharma Rahul"/>
            <person name="Thines Marco"/>
        </authorList>
    </citation>
    <scope>NUCLEOTIDE SEQUENCE [LARGE SCALE GENOMIC DNA]</scope>
</reference>